<dbReference type="PROSITE" id="PS50837">
    <property type="entry name" value="NACHT"/>
    <property type="match status" value="1"/>
</dbReference>
<proteinExistence type="predicted"/>
<dbReference type="InterPro" id="IPR011047">
    <property type="entry name" value="Quinoprotein_ADH-like_sf"/>
</dbReference>
<feature type="repeat" description="WD" evidence="3">
    <location>
        <begin position="974"/>
        <end position="1015"/>
    </location>
</feature>
<dbReference type="SUPFAM" id="SSF50978">
    <property type="entry name" value="WD40 repeat-like"/>
    <property type="match status" value="1"/>
</dbReference>
<dbReference type="Gene3D" id="2.130.10.10">
    <property type="entry name" value="YVTN repeat-like/Quinoprotein amine dehydrogenase"/>
    <property type="match status" value="8"/>
</dbReference>
<protein>
    <submittedName>
        <fullName evidence="5">NACHT domain protein</fullName>
    </submittedName>
</protein>
<feature type="repeat" description="WD" evidence="3">
    <location>
        <begin position="1184"/>
        <end position="1225"/>
    </location>
</feature>
<feature type="repeat" description="WD" evidence="3">
    <location>
        <begin position="721"/>
        <end position="762"/>
    </location>
</feature>
<dbReference type="PANTHER" id="PTHR44129">
    <property type="entry name" value="WD REPEAT-CONTAINING PROTEIN POP1"/>
    <property type="match status" value="1"/>
</dbReference>
<dbReference type="InterPro" id="IPR050349">
    <property type="entry name" value="WD_LIS1/nudF_dynein_reg"/>
</dbReference>
<dbReference type="PROSITE" id="PS00678">
    <property type="entry name" value="WD_REPEATS_1"/>
    <property type="match status" value="7"/>
</dbReference>
<feature type="repeat" description="WD" evidence="3">
    <location>
        <begin position="951"/>
        <end position="973"/>
    </location>
</feature>
<feature type="repeat" description="WD" evidence="3">
    <location>
        <begin position="1058"/>
        <end position="1092"/>
    </location>
</feature>
<dbReference type="InterPro" id="IPR020472">
    <property type="entry name" value="WD40_PAC1"/>
</dbReference>
<dbReference type="EMBL" id="MVGC01000021">
    <property type="protein sequence ID" value="RJE26491.1"/>
    <property type="molecule type" value="Genomic_DNA"/>
</dbReference>
<evidence type="ECO:0000259" key="4">
    <source>
        <dbReference type="PROSITE" id="PS50837"/>
    </source>
</evidence>
<dbReference type="InterPro" id="IPR001680">
    <property type="entry name" value="WD40_rpt"/>
</dbReference>
<evidence type="ECO:0000256" key="1">
    <source>
        <dbReference type="ARBA" id="ARBA00022574"/>
    </source>
</evidence>
<feature type="repeat" description="WD" evidence="3">
    <location>
        <begin position="763"/>
        <end position="788"/>
    </location>
</feature>
<dbReference type="SUPFAM" id="SSF52540">
    <property type="entry name" value="P-loop containing nucleoside triphosphate hydrolases"/>
    <property type="match status" value="1"/>
</dbReference>
<comment type="caution">
    <text evidence="5">The sequence shown here is derived from an EMBL/GenBank/DDBJ whole genome shotgun (WGS) entry which is preliminary data.</text>
</comment>
<dbReference type="STRING" id="2070753.A0A3A3AAV0"/>
<accession>A0A3A3AAV0</accession>
<dbReference type="InterPro" id="IPR036322">
    <property type="entry name" value="WD40_repeat_dom_sf"/>
</dbReference>
<feature type="repeat" description="WD" evidence="3">
    <location>
        <begin position="1573"/>
        <end position="1613"/>
    </location>
</feature>
<feature type="repeat" description="WD" evidence="3">
    <location>
        <begin position="1614"/>
        <end position="1654"/>
    </location>
</feature>
<dbReference type="PRINTS" id="PR00320">
    <property type="entry name" value="GPROTEINBRPT"/>
</dbReference>
<dbReference type="Gene3D" id="3.40.50.300">
    <property type="entry name" value="P-loop containing nucleotide triphosphate hydrolases"/>
    <property type="match status" value="1"/>
</dbReference>
<keyword evidence="2" id="KW-0677">Repeat</keyword>
<feature type="repeat" description="WD" evidence="3">
    <location>
        <begin position="804"/>
        <end position="845"/>
    </location>
</feature>
<dbReference type="Pfam" id="PF17100">
    <property type="entry name" value="NACHT_N"/>
    <property type="match status" value="1"/>
</dbReference>
<dbReference type="OrthoDB" id="674604at2759"/>
<feature type="domain" description="NACHT" evidence="4">
    <location>
        <begin position="191"/>
        <end position="342"/>
    </location>
</feature>
<dbReference type="PROSITE" id="PS50294">
    <property type="entry name" value="WD_REPEATS_REGION"/>
    <property type="match status" value="13"/>
</dbReference>
<dbReference type="InterPro" id="IPR007111">
    <property type="entry name" value="NACHT_NTPase"/>
</dbReference>
<dbReference type="InterPro" id="IPR015943">
    <property type="entry name" value="WD40/YVTN_repeat-like_dom_sf"/>
</dbReference>
<keyword evidence="1 3" id="KW-0853">WD repeat</keyword>
<gene>
    <name evidence="5" type="ORF">PHISCL_01201</name>
</gene>
<name>A0A3A3AAV0_9EURO</name>
<dbReference type="InterPro" id="IPR031359">
    <property type="entry name" value="NACHT_N"/>
</dbReference>
<feature type="repeat" description="WD" evidence="3">
    <location>
        <begin position="1016"/>
        <end position="1057"/>
    </location>
</feature>
<feature type="repeat" description="WD" evidence="3">
    <location>
        <begin position="1100"/>
        <end position="1141"/>
    </location>
</feature>
<feature type="repeat" description="WD" evidence="3">
    <location>
        <begin position="1269"/>
        <end position="1301"/>
    </location>
</feature>
<dbReference type="CDD" id="cd00200">
    <property type="entry name" value="WD40"/>
    <property type="match status" value="3"/>
</dbReference>
<reference evidence="6" key="1">
    <citation type="submission" date="2017-02" db="EMBL/GenBank/DDBJ databases">
        <authorList>
            <person name="Tafer H."/>
            <person name="Lopandic K."/>
        </authorList>
    </citation>
    <scope>NUCLEOTIDE SEQUENCE [LARGE SCALE GENOMIC DNA]</scope>
    <source>
        <strain evidence="6">CBS 366.77</strain>
    </source>
</reference>
<feature type="repeat" description="WD" evidence="3">
    <location>
        <begin position="1323"/>
        <end position="1357"/>
    </location>
</feature>
<feature type="repeat" description="WD" evidence="3">
    <location>
        <begin position="1488"/>
        <end position="1529"/>
    </location>
</feature>
<dbReference type="Pfam" id="PF24883">
    <property type="entry name" value="NPHP3_N"/>
    <property type="match status" value="1"/>
</dbReference>
<dbReference type="Proteomes" id="UP000266188">
    <property type="component" value="Unassembled WGS sequence"/>
</dbReference>
<feature type="repeat" description="WD" evidence="3">
    <location>
        <begin position="1531"/>
        <end position="1572"/>
    </location>
</feature>
<feature type="repeat" description="WD" evidence="3">
    <location>
        <begin position="1458"/>
        <end position="1487"/>
    </location>
</feature>
<evidence type="ECO:0000256" key="3">
    <source>
        <dbReference type="PROSITE-ProRule" id="PRU00221"/>
    </source>
</evidence>
<dbReference type="PROSITE" id="PS50082">
    <property type="entry name" value="WD_REPEATS_2"/>
    <property type="match status" value="17"/>
</dbReference>
<evidence type="ECO:0000313" key="5">
    <source>
        <dbReference type="EMBL" id="RJE26491.1"/>
    </source>
</evidence>
<dbReference type="InterPro" id="IPR027417">
    <property type="entry name" value="P-loop_NTPase"/>
</dbReference>
<evidence type="ECO:0000256" key="2">
    <source>
        <dbReference type="ARBA" id="ARBA00022737"/>
    </source>
</evidence>
<evidence type="ECO:0000313" key="6">
    <source>
        <dbReference type="Proteomes" id="UP000266188"/>
    </source>
</evidence>
<dbReference type="SMART" id="SM00320">
    <property type="entry name" value="WD40"/>
    <property type="match status" value="22"/>
</dbReference>
<organism evidence="5 6">
    <name type="scientific">Aspergillus sclerotialis</name>
    <dbReference type="NCBI Taxonomy" id="2070753"/>
    <lineage>
        <taxon>Eukaryota</taxon>
        <taxon>Fungi</taxon>
        <taxon>Dikarya</taxon>
        <taxon>Ascomycota</taxon>
        <taxon>Pezizomycotina</taxon>
        <taxon>Eurotiomycetes</taxon>
        <taxon>Eurotiomycetidae</taxon>
        <taxon>Eurotiales</taxon>
        <taxon>Aspergillaceae</taxon>
        <taxon>Aspergillus</taxon>
        <taxon>Aspergillus subgen. Polypaecilum</taxon>
    </lineage>
</organism>
<dbReference type="InterPro" id="IPR056884">
    <property type="entry name" value="NPHP3-like_N"/>
</dbReference>
<keyword evidence="6" id="KW-1185">Reference proteome</keyword>
<feature type="repeat" description="WD" evidence="3">
    <location>
        <begin position="889"/>
        <end position="930"/>
    </location>
</feature>
<dbReference type="Pfam" id="PF00400">
    <property type="entry name" value="WD40"/>
    <property type="match status" value="18"/>
</dbReference>
<sequence length="1767" mass="195578">MKWYCSLSEHLLSKRFIRPDAEQSFEDVVDKLEDTVVELYKALLVFQMKSVCYYYRNQGWRFLKSLLNLDGWDAMLSGIKATEEGLQKDSDFYNNLETRQNLNEMVQQSQAMNQTLGDMHLTLKGLVENQMSREKNDQLDKCLEQLFKIDPRSQMVTIQRVKEKLHRGSFEWVLRTEQYRAITDWSHASPQVLILNGPSGTGKTMSIIGIVSELCAQSQMAPETLYFFFRADVTESNGATHALRSLMWLLLKQQPHLASHLIPEQRSSGAALFESPSFPTLVKIFHNMLADERLPPVYLVLDALDECAKGDPGVEDLIFNLISDSLNEKTAGKIRWIVSSQPEVQAHGMLSKKHPGAVLELDIQSNPEAVNAYISYKLSELQDMHGYRESIVKELEVVIRERAQNLFLWVALIFKVLADVQDWRAVGKVEETPSDLTGTYDKLMAHINTFDAQMQSLCKAVLETSCFASRPLSYEELHLIAGLPVEAPPTDIIQRCGSFLTTVDRTVHLLHNSVRKYLLDSFQTRQGDDGTDQIHIKMWTRSITAMSETLKQNMYGLDSGSQASDITVQENDYLARVRYSCEFWAYHLCEVNSQNPIFETQLSENGDTFLFLEKHLLHWFESLSLIHKLPGGVSSIRKLVRKIHKTMNMTPEFVGFLDDAERFILSYWSIVEQAPLQTYGSALAFSPMTSKVKALYWEERLPLIRDVMGVEDDWDACLQILEGHDYTTSIATFSPDSNTIASGSGDATVRLWDAATGACKQKLEGHGDTISTIVFSPDGKMLASSGDETVRLCDAVTGKPLKCLEGHDDRIVAVRFLLNGQLLASEAENGTTRLWDIATGVCTQILEPRSGGAIPIAFSPDSKTIAWCQFDATVCLWETISRSRSLEAYDGDSLSAETMTFSPDGTSIASGSNDYVVRLWDATTGACKQTLQSESDCVALGTVAFSLDGKIIASGSDEAIQLWDASTGKHLQTLEGHDSSAGAIALSSDGRFVASALTDATMQLWDTGSTDSKRVLKGHTDDIKKIVFSRDGRLLATCSYDTTVRLWNTATGDPLQPLEGHDGSVETVSLSPDGRFVASGSIDTTMRLWDTRRLFCRLVLEGHSDSITTVAFSQNGRFLASGSYDNTVRLWETATGVCKHIFEVSKDPISTVIFQPDGKLLAWSLDNVIMQLWDPVSGACKQSLKGHSEMITSLAFSSDSRAVASASYDSTVRVWDTVSGTCKQTFEVSDDYIQTIAFQPGGKLLASVSGRNNALWVWDATSGACLPTLEDQNRGITTMAFSPDGKLLALGFENGTVRLWNPITRSCIKVLESEDRGLLATDIISITFSPNGKLLASVSKDANVRLWNVTTGACTQILGDHDGDSAKIAFSPDSRLIASIKGIADNTVRLWDATIEASHKQTAGSESFPVSAVALSPDGNSHASISYDRIVLWDSLTGACKQVMPERRTFRNIEHFVFSPDCKLFAFVSNETTVKLWDVATGAFNKTLEGHSTHITTIVFSPDNKVIATGSYDKTVRLWDTATGAHLQTLEGRHSNTVWTIVFSPDSTIVVSSTRDGYVHLWSTATGEYLQTLEGHDIDARTIGFSPDCKKITAGLRSTVKLWDVSTGACEMTLRGHSDRVLAAAFSPDGKIISGSYDDTLRIWDTTELEEKMEEGVSTRCKQTVAFESPAVKPHPIDLFGSKYEKYLKDCVRCLSLNPSSPGICLDQGSTDLFADGEWVIRDGQKLIWLPPDHRGCWDSLDDTVVIGNTAGRVITLQLDPYSYIGI</sequence>
<dbReference type="InterPro" id="IPR019775">
    <property type="entry name" value="WD40_repeat_CS"/>
</dbReference>
<dbReference type="SUPFAM" id="SSF50998">
    <property type="entry name" value="Quinoprotein alcohol dehydrogenase-like"/>
    <property type="match status" value="2"/>
</dbReference>